<keyword evidence="5" id="KW-1185">Reference proteome</keyword>
<dbReference type="Pfam" id="PF11716">
    <property type="entry name" value="MDMPI_N"/>
    <property type="match status" value="1"/>
</dbReference>
<dbReference type="Gene3D" id="1.20.120.450">
    <property type="entry name" value="dinb family like domain"/>
    <property type="match status" value="1"/>
</dbReference>
<organism evidence="4 5">
    <name type="scientific">Geodermatophilus normandii</name>
    <dbReference type="NCBI Taxonomy" id="1137989"/>
    <lineage>
        <taxon>Bacteria</taxon>
        <taxon>Bacillati</taxon>
        <taxon>Actinomycetota</taxon>
        <taxon>Actinomycetes</taxon>
        <taxon>Geodermatophilales</taxon>
        <taxon>Geodermatophilaceae</taxon>
        <taxon>Geodermatophilus</taxon>
    </lineage>
</organism>
<dbReference type="GO" id="GO:0046872">
    <property type="term" value="F:metal ion binding"/>
    <property type="evidence" value="ECO:0007669"/>
    <property type="project" value="InterPro"/>
</dbReference>
<dbReference type="EMBL" id="QGTX01000001">
    <property type="protein sequence ID" value="PWW24097.1"/>
    <property type="molecule type" value="Genomic_DNA"/>
</dbReference>
<feature type="domain" description="tRNA wybutosine-synthesis" evidence="2">
    <location>
        <begin position="187"/>
        <end position="229"/>
    </location>
</feature>
<evidence type="ECO:0000256" key="1">
    <source>
        <dbReference type="SAM" id="MobiDB-lite"/>
    </source>
</evidence>
<dbReference type="InterPro" id="IPR034660">
    <property type="entry name" value="DinB/YfiT-like"/>
</dbReference>
<accession>A0A317QMJ7</accession>
<evidence type="ECO:0000259" key="2">
    <source>
        <dbReference type="Pfam" id="PF08608"/>
    </source>
</evidence>
<reference evidence="5" key="1">
    <citation type="submission" date="2018-05" db="EMBL/GenBank/DDBJ databases">
        <authorList>
            <person name="Klenk H.-P."/>
            <person name="Huntemann M."/>
            <person name="Clum A."/>
            <person name="Pillay M."/>
            <person name="Palaniappan K."/>
            <person name="Varghese N."/>
            <person name="Mikhailova N."/>
            <person name="Stamatis D."/>
            <person name="Reddy T."/>
            <person name="Daum C."/>
            <person name="Shapiro N."/>
            <person name="Ivanova N."/>
            <person name="Kyrpides N."/>
            <person name="Woyke T."/>
        </authorList>
    </citation>
    <scope>NUCLEOTIDE SEQUENCE [LARGE SCALE GENOMIC DNA]</scope>
    <source>
        <strain evidence="5">DSM 45417</strain>
    </source>
</reference>
<dbReference type="Proteomes" id="UP000246661">
    <property type="component" value="Unassembled WGS sequence"/>
</dbReference>
<dbReference type="InterPro" id="IPR017517">
    <property type="entry name" value="Maleyloyr_isom"/>
</dbReference>
<dbReference type="InterPro" id="IPR013917">
    <property type="entry name" value="tRNA_wybutosine-synth"/>
</dbReference>
<dbReference type="InterPro" id="IPR024344">
    <property type="entry name" value="MDMPI_metal-binding"/>
</dbReference>
<dbReference type="NCBIfam" id="TIGR03083">
    <property type="entry name" value="maleylpyruvate isomerase family mycothiol-dependent enzyme"/>
    <property type="match status" value="1"/>
</dbReference>
<gene>
    <name evidence="4" type="ORF">JD79_03275</name>
</gene>
<dbReference type="InterPro" id="IPR017518">
    <property type="entry name" value="CHP03084"/>
</dbReference>
<dbReference type="NCBIfam" id="TIGR03084">
    <property type="entry name" value="TIGR03084 family metal-binding protein"/>
    <property type="match status" value="1"/>
</dbReference>
<comment type="caution">
    <text evidence="4">The sequence shown here is derived from an EMBL/GenBank/DDBJ whole genome shotgun (WGS) entry which is preliminary data.</text>
</comment>
<evidence type="ECO:0000259" key="3">
    <source>
        <dbReference type="Pfam" id="PF11716"/>
    </source>
</evidence>
<evidence type="ECO:0000313" key="5">
    <source>
        <dbReference type="Proteomes" id="UP000246661"/>
    </source>
</evidence>
<dbReference type="SUPFAM" id="SSF109854">
    <property type="entry name" value="DinB/YfiT-like putative metalloenzymes"/>
    <property type="match status" value="1"/>
</dbReference>
<dbReference type="AlphaFoldDB" id="A0A317QMJ7"/>
<evidence type="ECO:0000313" key="4">
    <source>
        <dbReference type="EMBL" id="PWW24097.1"/>
    </source>
</evidence>
<dbReference type="RefSeq" id="WP_211308009.1">
    <property type="nucleotide sequence ID" value="NZ_QGTX01000001.1"/>
</dbReference>
<feature type="region of interest" description="Disordered" evidence="1">
    <location>
        <begin position="251"/>
        <end position="272"/>
    </location>
</feature>
<feature type="domain" description="Mycothiol-dependent maleylpyruvate isomerase metal-binding" evidence="3">
    <location>
        <begin position="13"/>
        <end position="148"/>
    </location>
</feature>
<sequence length="272" mass="28962">MSGALLQALVDDLAAESADLDARVAPLDDDGWLTPTPAAGWDVRDTVNHLRFFDRDALLAVTDPAGFAAHVRSLGDGAGDYVERLTREGRTSPPAEVLADWRAGREALATALRGVPAGTRVPWFGPPMSPASFVTARLMETWAHGQDVVDALGQDRPATARLRSVAEIGVRARPFSYAVRGLPAPEHPVRVELTGPGGEPWTWGPEDAGDVVRGPALDFCLLVTQRRHRDDVSLEVRGPAAEEWLGIAQAFAGPPGEGRQPLGRAGARGARP</sequence>
<dbReference type="Pfam" id="PF08608">
    <property type="entry name" value="Wyosine_form"/>
    <property type="match status" value="1"/>
</dbReference>
<protein>
    <submittedName>
        <fullName evidence="4">Uncharacterized protein (TIGR03084 family)</fullName>
    </submittedName>
</protein>
<name>A0A317QMJ7_9ACTN</name>
<proteinExistence type="predicted"/>